<comment type="pathway">
    <text evidence="1">Carbohydrate metabolism.</text>
</comment>
<evidence type="ECO:0000313" key="7">
    <source>
        <dbReference type="EMBL" id="KAA8495898.1"/>
    </source>
</evidence>
<evidence type="ECO:0000256" key="4">
    <source>
        <dbReference type="ARBA" id="ARBA00022679"/>
    </source>
</evidence>
<dbReference type="InterPro" id="IPR002020">
    <property type="entry name" value="Citrate_synthase"/>
</dbReference>
<evidence type="ECO:0000256" key="1">
    <source>
        <dbReference type="ARBA" id="ARBA00005007"/>
    </source>
</evidence>
<dbReference type="PANTHER" id="PTHR42871:SF1">
    <property type="entry name" value="CITRATE SYNTHASE"/>
    <property type="match status" value="1"/>
</dbReference>
<keyword evidence="8" id="KW-1185">Reference proteome</keyword>
<evidence type="ECO:0000256" key="6">
    <source>
        <dbReference type="SAM" id="MobiDB-lite"/>
    </source>
</evidence>
<dbReference type="InterPro" id="IPR016142">
    <property type="entry name" value="Citrate_synth-like_lrg_a-sub"/>
</dbReference>
<evidence type="ECO:0000256" key="2">
    <source>
        <dbReference type="ARBA" id="ARBA00010566"/>
    </source>
</evidence>
<dbReference type="InterPro" id="IPR036969">
    <property type="entry name" value="Citrate_synthase_sf"/>
</dbReference>
<dbReference type="Gene3D" id="1.10.230.10">
    <property type="entry name" value="Cytochrome P450-Terp, domain 2"/>
    <property type="match status" value="1"/>
</dbReference>
<dbReference type="PROSITE" id="PS00480">
    <property type="entry name" value="CITRATE_SYNTHASE"/>
    <property type="match status" value="1"/>
</dbReference>
<proteinExistence type="inferred from homology"/>
<keyword evidence="4 5" id="KW-0808">Transferase</keyword>
<keyword evidence="3" id="KW-0816">Tricarboxylic acid cycle</keyword>
<sequence>MDTRCAHGKDSDISARSQRGAWNWRLRQTRNIMDARAVVEVRAVDDAAQHSAGQEQQRLVVSVQGPRSGAAKNESVVLDITNGAVPAGAFKKVGPGVTLHDPGYTNTASCTSAITFIDGDKGLLRYRGYPVQELVAANKTTLEVAWLLFYGELPEQAKLNMFAERVAQNAFLRSTVLNVVQAMPTDAHPMGVLASALAAWGTQMPEFNPALSGNAIYDDTRLRQHLQPLVLGGFTSLAAAIFLRMQGLPGNVIALKCDLRSTAPGRIGTMGGMFLDMIGKGNLPASVAHALDILLVLHADHELNCSTATMRQLTSSGVDLFSSLAGSVCALYGPLHGGATEAVLRMLQRIETPDNVASFIDKVKNRDEKLMGFGHRIYRNYDPRATLIRKLAHKVLKELDIQEPLLQVAMALEKTALEDDYFVSRKLYPNVDFYSGIIYSAIGFPPEFFPVLFALGRVAGWLSHWNEFVADEWKERKIARPQQLYVGEPERHLLPSKLYKITMDTVRILVVRELQEEKRSITDQTPTHTSTHANGLTTGGR</sequence>
<protein>
    <recommendedName>
        <fullName evidence="5">Citrate synthase</fullName>
    </recommendedName>
</protein>
<dbReference type="EMBL" id="VRMN01000003">
    <property type="protein sequence ID" value="KAA8495898.1"/>
    <property type="molecule type" value="Genomic_DNA"/>
</dbReference>
<dbReference type="PRINTS" id="PR00143">
    <property type="entry name" value="CITRTSNTHASE"/>
</dbReference>
<dbReference type="OrthoDB" id="435022at2759"/>
<dbReference type="Gene3D" id="1.10.580.10">
    <property type="entry name" value="Citrate Synthase, domain 1"/>
    <property type="match status" value="1"/>
</dbReference>
<dbReference type="InterPro" id="IPR019810">
    <property type="entry name" value="Citrate_synthase_AS"/>
</dbReference>
<comment type="similarity">
    <text evidence="2 5">Belongs to the citrate synthase family.</text>
</comment>
<dbReference type="PANTHER" id="PTHR42871">
    <property type="entry name" value="CITRATE SYNTHASE"/>
    <property type="match status" value="1"/>
</dbReference>
<evidence type="ECO:0000256" key="3">
    <source>
        <dbReference type="ARBA" id="ARBA00022532"/>
    </source>
</evidence>
<dbReference type="OMA" id="WVAHWNE"/>
<dbReference type="AlphaFoldDB" id="A0A5J4YXP5"/>
<feature type="compositionally biased region" description="Polar residues" evidence="6">
    <location>
        <begin position="522"/>
        <end position="541"/>
    </location>
</feature>
<reference evidence="8" key="1">
    <citation type="journal article" date="2019" name="Nat. Commun.">
        <title>Expansion of phycobilisome linker gene families in mesophilic red algae.</title>
        <authorList>
            <person name="Lee J."/>
            <person name="Kim D."/>
            <person name="Bhattacharya D."/>
            <person name="Yoon H.S."/>
        </authorList>
    </citation>
    <scope>NUCLEOTIDE SEQUENCE [LARGE SCALE GENOMIC DNA]</scope>
    <source>
        <strain evidence="8">CCMP 1328</strain>
    </source>
</reference>
<evidence type="ECO:0000313" key="8">
    <source>
        <dbReference type="Proteomes" id="UP000324585"/>
    </source>
</evidence>
<dbReference type="InterPro" id="IPR016143">
    <property type="entry name" value="Citrate_synth-like_sm_a-sub"/>
</dbReference>
<dbReference type="FunFam" id="1.10.230.10:FF:000002">
    <property type="entry name" value="Citrate synthase"/>
    <property type="match status" value="1"/>
</dbReference>
<organism evidence="7 8">
    <name type="scientific">Porphyridium purpureum</name>
    <name type="common">Red alga</name>
    <name type="synonym">Porphyridium cruentum</name>
    <dbReference type="NCBI Taxonomy" id="35688"/>
    <lineage>
        <taxon>Eukaryota</taxon>
        <taxon>Rhodophyta</taxon>
        <taxon>Bangiophyceae</taxon>
        <taxon>Porphyridiales</taxon>
        <taxon>Porphyridiaceae</taxon>
        <taxon>Porphyridium</taxon>
    </lineage>
</organism>
<dbReference type="Pfam" id="PF00285">
    <property type="entry name" value="Citrate_synt"/>
    <property type="match status" value="1"/>
</dbReference>
<accession>A0A5J4YXP5</accession>
<evidence type="ECO:0000256" key="5">
    <source>
        <dbReference type="RuleBase" id="RU000441"/>
    </source>
</evidence>
<dbReference type="Proteomes" id="UP000324585">
    <property type="component" value="Unassembled WGS sequence"/>
</dbReference>
<comment type="caution">
    <text evidence="7">The sequence shown here is derived from an EMBL/GenBank/DDBJ whole genome shotgun (WGS) entry which is preliminary data.</text>
</comment>
<name>A0A5J4YXP5_PORPP</name>
<dbReference type="GO" id="GO:0046912">
    <property type="term" value="F:acyltransferase activity, acyl groups converted into alkyl on transfer"/>
    <property type="evidence" value="ECO:0007669"/>
    <property type="project" value="InterPro"/>
</dbReference>
<dbReference type="SUPFAM" id="SSF48256">
    <property type="entry name" value="Citrate synthase"/>
    <property type="match status" value="1"/>
</dbReference>
<dbReference type="GO" id="GO:0006099">
    <property type="term" value="P:tricarboxylic acid cycle"/>
    <property type="evidence" value="ECO:0007669"/>
    <property type="project" value="UniProtKB-KW"/>
</dbReference>
<gene>
    <name evidence="7" type="ORF">FVE85_2053</name>
</gene>
<feature type="region of interest" description="Disordered" evidence="6">
    <location>
        <begin position="519"/>
        <end position="541"/>
    </location>
</feature>